<reference evidence="1" key="2">
    <citation type="submission" date="2018-10" db="UniProtKB">
        <authorList>
            <consortium name="EnsemblPlants"/>
        </authorList>
    </citation>
    <scope>IDENTIFICATION</scope>
</reference>
<keyword evidence="2" id="KW-1185">Reference proteome</keyword>
<dbReference type="Gramene" id="TraesWEE_scaffold_042230_01G000300.1">
    <property type="protein sequence ID" value="TraesWEE_scaffold_042230_01G000300.1"/>
    <property type="gene ID" value="TraesWEE_scaffold_042230_01G000300"/>
</dbReference>
<dbReference type="PANTHER" id="PTHR31264:SF10">
    <property type="entry name" value="GENOME ASSEMBLY, CHROMOSOME: II"/>
    <property type="match status" value="1"/>
</dbReference>
<dbReference type="Gramene" id="TraesCS7A02G066600.1">
    <property type="protein sequence ID" value="TraesCS7A02G066600.1"/>
    <property type="gene ID" value="TraesCS7A02G066600"/>
</dbReference>
<reference evidence="1" key="1">
    <citation type="submission" date="2018-08" db="EMBL/GenBank/DDBJ databases">
        <authorList>
            <person name="Rossello M."/>
        </authorList>
    </citation>
    <scope>NUCLEOTIDE SEQUENCE [LARGE SCALE GENOMIC DNA]</scope>
    <source>
        <strain evidence="1">cv. Chinese Spring</strain>
    </source>
</reference>
<dbReference type="EnsemblPlants" id="TraesCS7A02G066600.1">
    <property type="protein sequence ID" value="TraesCS7A02G066600.1"/>
    <property type="gene ID" value="TraesCS7A02G066600"/>
</dbReference>
<accession>A0A3B6R8K9</accession>
<proteinExistence type="predicted"/>
<organism evidence="1">
    <name type="scientific">Triticum aestivum</name>
    <name type="common">Wheat</name>
    <dbReference type="NCBI Taxonomy" id="4565"/>
    <lineage>
        <taxon>Eukaryota</taxon>
        <taxon>Viridiplantae</taxon>
        <taxon>Streptophyta</taxon>
        <taxon>Embryophyta</taxon>
        <taxon>Tracheophyta</taxon>
        <taxon>Spermatophyta</taxon>
        <taxon>Magnoliopsida</taxon>
        <taxon>Liliopsida</taxon>
        <taxon>Poales</taxon>
        <taxon>Poaceae</taxon>
        <taxon>BOP clade</taxon>
        <taxon>Pooideae</taxon>
        <taxon>Triticodae</taxon>
        <taxon>Triticeae</taxon>
        <taxon>Triticinae</taxon>
        <taxon>Triticum</taxon>
    </lineage>
</organism>
<dbReference type="Gramene" id="TraesCAD_scaffold_043437_01G000300.1">
    <property type="protein sequence ID" value="TraesCAD_scaffold_043437_01G000300.1"/>
    <property type="gene ID" value="TraesCAD_scaffold_043437_01G000300"/>
</dbReference>
<evidence type="ECO:0000313" key="2">
    <source>
        <dbReference type="Proteomes" id="UP000019116"/>
    </source>
</evidence>
<name>A0A3B6R8K9_WHEAT</name>
<dbReference type="AlphaFoldDB" id="A0A3B6R8K9"/>
<sequence>MNSSKRSSAADLARASAACVSFRRVITSHPFLRRFRALHPPPLLGILCGGLIPAQPPHPSAAAAATLADADFSCSFLPPSRDRWCLRDGRALFSPAPERTGGDYNRRDLVREFAVCDPLHRRYLLLPALPDHLADQVHRPDIIHCEPFLAPPGDEEDSSFTDFRVIPYYAHGCFCLEVCPEDTLLVLDAQRLEFSPVDLPPPLGSCKWDMAIVEAAEGRLGMLTISEHTEAGVYKYHLVYDVLHPKDENGTNQWQSKSAIPLPVNYRYGILGVAGGYLLLIGYPQQNRLVLDYFSLNLQTFQIEWFCQTGRCAITSDLMSKKPLFLIL</sequence>
<dbReference type="Gramene" id="TraesCLE_scaffold_041514_01G000100.1">
    <property type="protein sequence ID" value="TraesCLE_scaffold_041514_01G000100.1"/>
    <property type="gene ID" value="TraesCLE_scaffold_041514_01G000100"/>
</dbReference>
<dbReference type="Gramene" id="TraesCS7A03G0149400.1">
    <property type="protein sequence ID" value="TraesCS7A03G0149400.1.CDS"/>
    <property type="gene ID" value="TraesCS7A03G0149400"/>
</dbReference>
<dbReference type="PANTHER" id="PTHR31264">
    <property type="entry name" value="OS07G0554500 PROTEIN-RELATED"/>
    <property type="match status" value="1"/>
</dbReference>
<evidence type="ECO:0000313" key="1">
    <source>
        <dbReference type="EnsemblPlants" id="TraesCS7A02G066600.1"/>
    </source>
</evidence>
<dbReference type="Proteomes" id="UP000019116">
    <property type="component" value="Chromosome 7A"/>
</dbReference>
<dbReference type="Gramene" id="TraesROB_scaffold_052800_01G000100.1">
    <property type="protein sequence ID" value="TraesROB_scaffold_052800_01G000100.1"/>
    <property type="gene ID" value="TraesROB_scaffold_052800_01G000100"/>
</dbReference>
<protein>
    <submittedName>
        <fullName evidence="1">Uncharacterized protein</fullName>
    </submittedName>
</protein>